<keyword evidence="1" id="KW-0472">Membrane</keyword>
<sequence length="122" mass="13777">MLGMLLLNVTTIVGCIITASLQVDQLTITANTLERVDFHLASSRKVCQSSHSFNPTRYKCNNNTLTLSVFEGYKETFEVRCFVKDTFYRGYVAISYSNIVRPNTPLIVICIVILCVLCYSSY</sequence>
<proteinExistence type="predicted"/>
<feature type="transmembrane region" description="Helical" evidence="1">
    <location>
        <begin position="104"/>
        <end position="121"/>
    </location>
</feature>
<reference evidence="2" key="1">
    <citation type="journal article" date="2021" name="Cell">
        <title>Identification of novel bat coronaviruses sheds light on the evolutionary origins of SARS-CoV-2 and related viruses.</title>
        <authorList>
            <person name="Zhou H."/>
            <person name="Ji J."/>
            <person name="Chen X."/>
            <person name="Bi Y."/>
            <person name="Li J."/>
            <person name="Wang Q."/>
            <person name="Hu T."/>
            <person name="Song H."/>
            <person name="Zhao R."/>
            <person name="Chen Y."/>
            <person name="Cui M."/>
            <person name="Zhang Y."/>
            <person name="Hughes A.C."/>
            <person name="Holmes E.C."/>
            <person name="Shi W."/>
        </authorList>
    </citation>
    <scope>NUCLEOTIDE SEQUENCE</scope>
    <source>
        <strain evidence="2">Bat/Yunnan/HlYN23/2020</strain>
    </source>
</reference>
<keyword evidence="1" id="KW-1133">Transmembrane helix</keyword>
<name>A0A8F0ZWL8_9ALPC</name>
<gene>
    <name evidence="2" type="primary">NS4</name>
</gene>
<keyword evidence="1" id="KW-0812">Transmembrane</keyword>
<protein>
    <submittedName>
        <fullName evidence="2">Nonstructural protein 4</fullName>
    </submittedName>
</protein>
<dbReference type="EMBL" id="MZ081388">
    <property type="protein sequence ID" value="QWN56326.1"/>
    <property type="molecule type" value="Genomic_RNA"/>
</dbReference>
<evidence type="ECO:0000256" key="1">
    <source>
        <dbReference type="SAM" id="Phobius"/>
    </source>
</evidence>
<organism evidence="2">
    <name type="scientific">Alphacoronavirus sp</name>
    <dbReference type="NCBI Taxonomy" id="1906673"/>
    <lineage>
        <taxon>Viruses</taxon>
        <taxon>Riboviria</taxon>
        <taxon>Orthornavirae</taxon>
        <taxon>Pisuviricota</taxon>
        <taxon>Pisoniviricetes</taxon>
        <taxon>Nidovirales</taxon>
        <taxon>Cornidovirineae</taxon>
        <taxon>Coronaviridae</taxon>
        <taxon>Orthocoronavirinae</taxon>
        <taxon>Alphacoronavirus</taxon>
    </lineage>
</organism>
<accession>A0A8F0ZWL8</accession>
<evidence type="ECO:0000313" key="2">
    <source>
        <dbReference type="EMBL" id="QWN56326.1"/>
    </source>
</evidence>